<name>A0A6J1CB31_MOMCH</name>
<accession>A0A6J1CB31</accession>
<dbReference type="Gene3D" id="3.60.40.10">
    <property type="entry name" value="PPM-type phosphatase domain"/>
    <property type="match status" value="2"/>
</dbReference>
<sequence>MGIADLRLKLKAFRLGRFLTRKKRRPSAVNMPSWMAPVNHGYHVIDDQSYSSILEEESNYDSVVVQREQIEGIELWFFGVFDPQIGDKVLKFMQSNFFDKKFNESQVKAKGREAMKKAHLSARTKENKELWKKMGSASALVIDGERLVIASMGDYKAVLCEDGIAHQISCDRHQTDQRWPRKLIPGMKPRKSLVAVEKIKFNSETEFVILGSCGIWEVVKNQEAVNLIRHIEDPHAAAECLAKEAFNRMSKSSISCLVIRFD</sequence>
<dbReference type="SUPFAM" id="SSF81606">
    <property type="entry name" value="PP2C-like"/>
    <property type="match status" value="1"/>
</dbReference>
<feature type="domain" description="PPM-type phosphatase" evidence="1">
    <location>
        <begin position="41"/>
        <end position="261"/>
    </location>
</feature>
<reference evidence="3" key="1">
    <citation type="submission" date="2025-08" db="UniProtKB">
        <authorList>
            <consortium name="RefSeq"/>
        </authorList>
    </citation>
    <scope>IDENTIFICATION</scope>
    <source>
        <strain evidence="3">OHB3-1</strain>
    </source>
</reference>
<gene>
    <name evidence="3" type="primary">LOC111009605</name>
</gene>
<evidence type="ECO:0000259" key="1">
    <source>
        <dbReference type="PROSITE" id="PS51746"/>
    </source>
</evidence>
<dbReference type="SMART" id="SM00332">
    <property type="entry name" value="PP2Cc"/>
    <property type="match status" value="1"/>
</dbReference>
<dbReference type="Proteomes" id="UP000504603">
    <property type="component" value="Unplaced"/>
</dbReference>
<dbReference type="PANTHER" id="PTHR47992">
    <property type="entry name" value="PROTEIN PHOSPHATASE"/>
    <property type="match status" value="1"/>
</dbReference>
<evidence type="ECO:0000313" key="3">
    <source>
        <dbReference type="RefSeq" id="XP_022138432.1"/>
    </source>
</evidence>
<dbReference type="AlphaFoldDB" id="A0A6J1CB31"/>
<dbReference type="PROSITE" id="PS51746">
    <property type="entry name" value="PPM_2"/>
    <property type="match status" value="1"/>
</dbReference>
<dbReference type="KEGG" id="mcha:111009605"/>
<keyword evidence="2" id="KW-1185">Reference proteome</keyword>
<dbReference type="InterPro" id="IPR015655">
    <property type="entry name" value="PP2C"/>
</dbReference>
<dbReference type="OrthoDB" id="10264738at2759"/>
<dbReference type="InterPro" id="IPR036457">
    <property type="entry name" value="PPM-type-like_dom_sf"/>
</dbReference>
<evidence type="ECO:0000313" key="2">
    <source>
        <dbReference type="Proteomes" id="UP000504603"/>
    </source>
</evidence>
<dbReference type="RefSeq" id="XP_022138432.1">
    <property type="nucleotide sequence ID" value="XM_022282740.1"/>
</dbReference>
<dbReference type="InterPro" id="IPR001932">
    <property type="entry name" value="PPM-type_phosphatase-like_dom"/>
</dbReference>
<dbReference type="Pfam" id="PF00481">
    <property type="entry name" value="PP2C"/>
    <property type="match status" value="2"/>
</dbReference>
<proteinExistence type="predicted"/>
<dbReference type="CDD" id="cd00143">
    <property type="entry name" value="PP2Cc"/>
    <property type="match status" value="1"/>
</dbReference>
<dbReference type="GeneID" id="111009605"/>
<dbReference type="GO" id="GO:0004722">
    <property type="term" value="F:protein serine/threonine phosphatase activity"/>
    <property type="evidence" value="ECO:0007669"/>
    <property type="project" value="InterPro"/>
</dbReference>
<organism evidence="2 3">
    <name type="scientific">Momordica charantia</name>
    <name type="common">Bitter gourd</name>
    <name type="synonym">Balsam pear</name>
    <dbReference type="NCBI Taxonomy" id="3673"/>
    <lineage>
        <taxon>Eukaryota</taxon>
        <taxon>Viridiplantae</taxon>
        <taxon>Streptophyta</taxon>
        <taxon>Embryophyta</taxon>
        <taxon>Tracheophyta</taxon>
        <taxon>Spermatophyta</taxon>
        <taxon>Magnoliopsida</taxon>
        <taxon>eudicotyledons</taxon>
        <taxon>Gunneridae</taxon>
        <taxon>Pentapetalae</taxon>
        <taxon>rosids</taxon>
        <taxon>fabids</taxon>
        <taxon>Cucurbitales</taxon>
        <taxon>Cucurbitaceae</taxon>
        <taxon>Momordiceae</taxon>
        <taxon>Momordica</taxon>
    </lineage>
</organism>
<protein>
    <recommendedName>
        <fullName evidence="1">PPM-type phosphatase domain-containing protein</fullName>
    </recommendedName>
</protein>